<dbReference type="SUPFAM" id="SSF110849">
    <property type="entry name" value="ParB/Sulfiredoxin"/>
    <property type="match status" value="1"/>
</dbReference>
<feature type="region of interest" description="Disordered" evidence="1">
    <location>
        <begin position="1"/>
        <end position="40"/>
    </location>
</feature>
<keyword evidence="4" id="KW-1185">Reference proteome</keyword>
<dbReference type="EMBL" id="SLZU01000027">
    <property type="protein sequence ID" value="TCS57255.1"/>
    <property type="molecule type" value="Genomic_DNA"/>
</dbReference>
<protein>
    <submittedName>
        <fullName evidence="3">ParB family chromosome partitioning protein</fullName>
    </submittedName>
</protein>
<dbReference type="RefSeq" id="WP_132248581.1">
    <property type="nucleotide sequence ID" value="NZ_SLZU01000027.1"/>
</dbReference>
<gene>
    <name evidence="3" type="ORF">EDD52_12734</name>
</gene>
<dbReference type="Gene3D" id="3.90.1530.30">
    <property type="match status" value="1"/>
</dbReference>
<feature type="domain" description="ParB-like N-terminal" evidence="2">
    <location>
        <begin position="75"/>
        <end position="189"/>
    </location>
</feature>
<dbReference type="SMART" id="SM00470">
    <property type="entry name" value="ParB"/>
    <property type="match status" value="1"/>
</dbReference>
<dbReference type="GO" id="GO:0007059">
    <property type="term" value="P:chromosome segregation"/>
    <property type="evidence" value="ECO:0007669"/>
    <property type="project" value="TreeGrafter"/>
</dbReference>
<dbReference type="PANTHER" id="PTHR33375:SF1">
    <property type="entry name" value="CHROMOSOME-PARTITIONING PROTEIN PARB-RELATED"/>
    <property type="match status" value="1"/>
</dbReference>
<dbReference type="Proteomes" id="UP000295696">
    <property type="component" value="Unassembled WGS sequence"/>
</dbReference>
<dbReference type="Gene3D" id="1.10.10.2830">
    <property type="match status" value="1"/>
</dbReference>
<dbReference type="InterPro" id="IPR037972">
    <property type="entry name" value="RepB_N"/>
</dbReference>
<dbReference type="GO" id="GO:0005694">
    <property type="term" value="C:chromosome"/>
    <property type="evidence" value="ECO:0007669"/>
    <property type="project" value="TreeGrafter"/>
</dbReference>
<dbReference type="InterPro" id="IPR036086">
    <property type="entry name" value="ParB/Sulfiredoxin_sf"/>
</dbReference>
<feature type="compositionally biased region" description="Basic and acidic residues" evidence="1">
    <location>
        <begin position="18"/>
        <end position="32"/>
    </location>
</feature>
<dbReference type="InterPro" id="IPR050336">
    <property type="entry name" value="Chromosome_partition/occlusion"/>
</dbReference>
<evidence type="ECO:0000313" key="4">
    <source>
        <dbReference type="Proteomes" id="UP000295696"/>
    </source>
</evidence>
<evidence type="ECO:0000259" key="2">
    <source>
        <dbReference type="SMART" id="SM00470"/>
    </source>
</evidence>
<dbReference type="OrthoDB" id="7812542at2"/>
<organism evidence="3 4">
    <name type="scientific">Primorskyibacter sedentarius</name>
    <dbReference type="NCBI Taxonomy" id="745311"/>
    <lineage>
        <taxon>Bacteria</taxon>
        <taxon>Pseudomonadati</taxon>
        <taxon>Pseudomonadota</taxon>
        <taxon>Alphaproteobacteria</taxon>
        <taxon>Rhodobacterales</taxon>
        <taxon>Roseobacteraceae</taxon>
        <taxon>Primorskyibacter</taxon>
    </lineage>
</organism>
<comment type="caution">
    <text evidence="3">The sequence shown here is derived from an EMBL/GenBank/DDBJ whole genome shotgun (WGS) entry which is preliminary data.</text>
</comment>
<dbReference type="CDD" id="cd16405">
    <property type="entry name" value="RepB_like_N"/>
    <property type="match status" value="1"/>
</dbReference>
<dbReference type="SUPFAM" id="SSF109709">
    <property type="entry name" value="KorB DNA-binding domain-like"/>
    <property type="match status" value="1"/>
</dbReference>
<proteinExistence type="predicted"/>
<sequence>MKRSIPRSLVSKATNLDASKERASGAEDRAESSDAISAPFKGAGSAWKSGALAQSQAAVERSRAELCSDILNGRHEIRLSPDQISDPMGTDRRQDWKSQEAFKSLVNSIASNGQDTPILVWPEDPDWRPDPLDPSNVAGVPFVMLTGRRRLAAASELGLPLRAILAPPDARNAEHSKFEMLFLRFRENEERENLSPFERLVSIGEMYETLASGEEKLTAVAFAKKIGVHESIVSRARSVFAAQDQILNTFKNAYDMSFRDLQGALASLERTNKTKPKPKKKPPKITVKRKVGNRNLSVTSVDGNLSIKVAGVPINQERLEKLGDLVASYLNVEDPEKETD</sequence>
<accession>A0A4V2UMK8</accession>
<evidence type="ECO:0000313" key="3">
    <source>
        <dbReference type="EMBL" id="TCS57255.1"/>
    </source>
</evidence>
<dbReference type="AlphaFoldDB" id="A0A4V2UMK8"/>
<dbReference type="InterPro" id="IPR003115">
    <property type="entry name" value="ParB_N"/>
</dbReference>
<dbReference type="PANTHER" id="PTHR33375">
    <property type="entry name" value="CHROMOSOME-PARTITIONING PROTEIN PARB-RELATED"/>
    <property type="match status" value="1"/>
</dbReference>
<evidence type="ECO:0000256" key="1">
    <source>
        <dbReference type="SAM" id="MobiDB-lite"/>
    </source>
</evidence>
<name>A0A4V2UMK8_9RHOB</name>
<reference evidence="3 4" key="1">
    <citation type="submission" date="2019-03" db="EMBL/GenBank/DDBJ databases">
        <title>Genomic Encyclopedia of Type Strains, Phase IV (KMG-IV): sequencing the most valuable type-strain genomes for metagenomic binning, comparative biology and taxonomic classification.</title>
        <authorList>
            <person name="Goeker M."/>
        </authorList>
    </citation>
    <scope>NUCLEOTIDE SEQUENCE [LARGE SCALE GENOMIC DNA]</scope>
    <source>
        <strain evidence="3 4">DSM 104836</strain>
    </source>
</reference>